<evidence type="ECO:0000313" key="2">
    <source>
        <dbReference type="EMBL" id="ORX58926.1"/>
    </source>
</evidence>
<dbReference type="OrthoDB" id="2144998at2759"/>
<dbReference type="EMBL" id="MCGT01000006">
    <property type="protein sequence ID" value="ORX58926.1"/>
    <property type="molecule type" value="Genomic_DNA"/>
</dbReference>
<organism evidence="2 3">
    <name type="scientific">Hesseltinella vesiculosa</name>
    <dbReference type="NCBI Taxonomy" id="101127"/>
    <lineage>
        <taxon>Eukaryota</taxon>
        <taxon>Fungi</taxon>
        <taxon>Fungi incertae sedis</taxon>
        <taxon>Mucoromycota</taxon>
        <taxon>Mucoromycotina</taxon>
        <taxon>Mucoromycetes</taxon>
        <taxon>Mucorales</taxon>
        <taxon>Cunninghamellaceae</taxon>
        <taxon>Hesseltinella</taxon>
    </lineage>
</organism>
<feature type="region of interest" description="Disordered" evidence="1">
    <location>
        <begin position="916"/>
        <end position="957"/>
    </location>
</feature>
<feature type="compositionally biased region" description="Acidic residues" evidence="1">
    <location>
        <begin position="1055"/>
        <end position="1074"/>
    </location>
</feature>
<feature type="compositionally biased region" description="Low complexity" evidence="1">
    <location>
        <begin position="1154"/>
        <end position="1164"/>
    </location>
</feature>
<reference evidence="2 3" key="1">
    <citation type="submission" date="2016-07" db="EMBL/GenBank/DDBJ databases">
        <title>Pervasive Adenine N6-methylation of Active Genes in Fungi.</title>
        <authorList>
            <consortium name="DOE Joint Genome Institute"/>
            <person name="Mondo S.J."/>
            <person name="Dannebaum R.O."/>
            <person name="Kuo R.C."/>
            <person name="Labutti K."/>
            <person name="Haridas S."/>
            <person name="Kuo A."/>
            <person name="Salamov A."/>
            <person name="Ahrendt S.R."/>
            <person name="Lipzen A."/>
            <person name="Sullivan W."/>
            <person name="Andreopoulos W.B."/>
            <person name="Clum A."/>
            <person name="Lindquist E."/>
            <person name="Daum C."/>
            <person name="Ramamoorthy G.K."/>
            <person name="Gryganskyi A."/>
            <person name="Culley D."/>
            <person name="Magnuson J.K."/>
            <person name="James T.Y."/>
            <person name="O'Malley M.A."/>
            <person name="Stajich J.E."/>
            <person name="Spatafora J.W."/>
            <person name="Visel A."/>
            <person name="Grigoriev I.V."/>
        </authorList>
    </citation>
    <scope>NUCLEOTIDE SEQUENCE [LARGE SCALE GENOMIC DNA]</scope>
    <source>
        <strain evidence="2 3">NRRL 3301</strain>
    </source>
</reference>
<comment type="caution">
    <text evidence="2">The sequence shown here is derived from an EMBL/GenBank/DDBJ whole genome shotgun (WGS) entry which is preliminary data.</text>
</comment>
<feature type="region of interest" description="Disordered" evidence="1">
    <location>
        <begin position="1152"/>
        <end position="1185"/>
    </location>
</feature>
<feature type="compositionally biased region" description="Polar residues" evidence="1">
    <location>
        <begin position="916"/>
        <end position="942"/>
    </location>
</feature>
<sequence length="1201" mass="134363">MNVSRTSKRPPHVVFLVDTSIFTNQNANNSFTIEDLQTMILRILLYYIDCVDDRMTWGYCLTNTCMDTAPTVNSRRFFQTTATALEDFVAQLDAMVPRIQDPQPDPSTTPTQAPLCARFTNLKRSLMQMLGEFQWKDIDHLGASPRGQRVRHGSSIKGMGPTLPIVNYIYVISRYPTSISDLKTFIYGQRARVIQTKLTARGALMDAYDDISHMANDLKRLLWDGCANQNLSINWINALDHQVSPFPSEAPEMTRLIQSGFSALMSMFGGHLIPGSLLRYDEDESFGLSFATMFDQYRLALMYDSPEFRWAVNRKDIEKTKGMLDIPNPHTACLPPRQWHGDLIDGQDAMGISVYRLDKRSSQPTAKPFVDVSSLEVLKRRQVEGVRFAMAAKTQAFAVYSNSDRFHSLVQQLHSHHQVIYVCLQREPPSNITHDNNWLGLLEPLSPTTAALTLFIGDLDDITSLDDATKSQYCADVPPPPMLGPNLMDFLPLQITDQAIIDDIDSSSAQTTNSNTVLDMKIPDALAALLEPTKEPRPAKEKKPSAINETAKAKPSSQSLPSSLDELQHHLDTAYLDALYTSKYTLLEAMKHILASVENVMKSIKGSQEKVHQLCSVVKAMTLLSTAFDEKHRSTLPAMLAQKRKPVKNKLEQMLLKAWLDRMKTRNFHDKDDFDATCMKAIKIKDAKVQIIFYLTFIHVQRQEKMMFDSQKKPSNKRERSKLDLANEEPLVQLEIYFDRMSIWEQVSGIEGFLRELDTEAAEKSLERLDQADIYMQTFCSHLDKCFAKLLPSVMRRLGQKVDHQDQDDDPDSVVIPNKRRKTLLEMRMRGNSGGESVAVNWPATSPQTPTASSAASLPTKLKPNSSQDPTEVISSQDSTATGVVNNNQGKGASKRKATMFPILPFMKREIVMAKSSNQTAKGKSTAPSSGTADGAKTSIQPSLIRRTGSFTKSAHVSKRVATRQDVSETSTMVIRRRMLNSPTTPRTRMAREFGISPRRRVAQSPTTPRTRMAREFGISPHRSTLMPIQEYSKSPSNRIQRTSSTPNPFLSVTGDDDDDDDSNDSDEDSDTLSDNEHGHLLLKSPSQNRVRISPSSDPSRTPTTPRRLSRVYGAAISPTRSAARKIIGAHSPRPHRVGSARDLFVHTNTDTTAEASAESPSASRDLTSAFLATEPDDEDDEDDVRASLSVRQAFSSLFDE</sequence>
<feature type="region of interest" description="Disordered" evidence="1">
    <location>
        <begin position="977"/>
        <end position="1110"/>
    </location>
</feature>
<dbReference type="Gene3D" id="1.20.58.2130">
    <property type="match status" value="1"/>
</dbReference>
<feature type="compositionally biased region" description="Polar residues" evidence="1">
    <location>
        <begin position="863"/>
        <end position="891"/>
    </location>
</feature>
<gene>
    <name evidence="2" type="ORF">DM01DRAFT_1209443</name>
</gene>
<feature type="compositionally biased region" description="Low complexity" evidence="1">
    <location>
        <begin position="843"/>
        <end position="860"/>
    </location>
</feature>
<feature type="compositionally biased region" description="Basic and acidic residues" evidence="1">
    <location>
        <begin position="532"/>
        <end position="544"/>
    </location>
</feature>
<evidence type="ECO:0000256" key="1">
    <source>
        <dbReference type="SAM" id="MobiDB-lite"/>
    </source>
</evidence>
<proteinExistence type="predicted"/>
<keyword evidence="3" id="KW-1185">Reference proteome</keyword>
<dbReference type="Proteomes" id="UP000242146">
    <property type="component" value="Unassembled WGS sequence"/>
</dbReference>
<feature type="region of interest" description="Disordered" evidence="1">
    <location>
        <begin position="833"/>
        <end position="896"/>
    </location>
</feature>
<feature type="region of interest" description="Disordered" evidence="1">
    <location>
        <begin position="531"/>
        <end position="562"/>
    </location>
</feature>
<feature type="compositionally biased region" description="Polar residues" evidence="1">
    <location>
        <begin position="1032"/>
        <end position="1051"/>
    </location>
</feature>
<protein>
    <submittedName>
        <fullName evidence="2">Uncharacterized protein</fullName>
    </submittedName>
</protein>
<feature type="compositionally biased region" description="Acidic residues" evidence="1">
    <location>
        <begin position="1175"/>
        <end position="1184"/>
    </location>
</feature>
<feature type="compositionally biased region" description="Low complexity" evidence="1">
    <location>
        <begin position="1092"/>
        <end position="1107"/>
    </location>
</feature>
<name>A0A1X2GQA2_9FUNG</name>
<accession>A0A1X2GQA2</accession>
<dbReference type="AlphaFoldDB" id="A0A1X2GQA2"/>
<evidence type="ECO:0000313" key="3">
    <source>
        <dbReference type="Proteomes" id="UP000242146"/>
    </source>
</evidence>